<feature type="transmembrane region" description="Helical" evidence="1">
    <location>
        <begin position="12"/>
        <end position="39"/>
    </location>
</feature>
<sequence>MTARVQTWGDAAAIGLSCLCMVHCLALPLIAGLLPVLGLFAEAPWVHWAFALTSAPIAAWTLTRPTPNGRRAWGLIGLGALGVTLLFLAAAEWPSHEMETQITIAGGLLLSVAHLMNWRRRPHVH</sequence>
<evidence type="ECO:0000256" key="1">
    <source>
        <dbReference type="SAM" id="Phobius"/>
    </source>
</evidence>
<keyword evidence="1" id="KW-0472">Membrane</keyword>
<accession>A0A1R4FPH2</accession>
<dbReference type="InterPro" id="IPR004891">
    <property type="entry name" value="Mercury-R_MerC"/>
</dbReference>
<evidence type="ECO:0000313" key="3">
    <source>
        <dbReference type="Proteomes" id="UP000195766"/>
    </source>
</evidence>
<keyword evidence="1" id="KW-0812">Transmembrane</keyword>
<organism evidence="2 3">
    <name type="scientific">Brevundimonas diminuta 3F5N</name>
    <dbReference type="NCBI Taxonomy" id="1255603"/>
    <lineage>
        <taxon>Bacteria</taxon>
        <taxon>Pseudomonadati</taxon>
        <taxon>Pseudomonadota</taxon>
        <taxon>Alphaproteobacteria</taxon>
        <taxon>Caulobacterales</taxon>
        <taxon>Caulobacteraceae</taxon>
        <taxon>Brevundimonas</taxon>
    </lineage>
</organism>
<feature type="transmembrane region" description="Helical" evidence="1">
    <location>
        <begin position="75"/>
        <end position="94"/>
    </location>
</feature>
<gene>
    <name evidence="2" type="ORF">FM111_06055</name>
</gene>
<dbReference type="Pfam" id="PF03203">
    <property type="entry name" value="MerC"/>
    <property type="match status" value="1"/>
</dbReference>
<dbReference type="AlphaFoldDB" id="A0A1R4FPH2"/>
<proteinExistence type="predicted"/>
<dbReference type="RefSeq" id="WP_087140015.1">
    <property type="nucleotide sequence ID" value="NZ_FUIE01000034.1"/>
</dbReference>
<feature type="transmembrane region" description="Helical" evidence="1">
    <location>
        <begin position="45"/>
        <end position="63"/>
    </location>
</feature>
<dbReference type="OrthoDB" id="6078385at2"/>
<keyword evidence="1" id="KW-1133">Transmembrane helix</keyword>
<dbReference type="EMBL" id="FUIE01000034">
    <property type="protein sequence ID" value="SJM57713.1"/>
    <property type="molecule type" value="Genomic_DNA"/>
</dbReference>
<reference evidence="2 3" key="1">
    <citation type="submission" date="2017-02" db="EMBL/GenBank/DDBJ databases">
        <authorList>
            <person name="Peterson S.W."/>
        </authorList>
    </citation>
    <scope>NUCLEOTIDE SEQUENCE [LARGE SCALE GENOMIC DNA]</scope>
    <source>
        <strain evidence="2 3">3F5N</strain>
    </source>
</reference>
<dbReference type="GO" id="GO:0016020">
    <property type="term" value="C:membrane"/>
    <property type="evidence" value="ECO:0007669"/>
    <property type="project" value="InterPro"/>
</dbReference>
<name>A0A1R4FPH2_BREDI</name>
<protein>
    <recommendedName>
        <fullName evidence="4">MerC mercury resistance protein</fullName>
    </recommendedName>
</protein>
<evidence type="ECO:0008006" key="4">
    <source>
        <dbReference type="Google" id="ProtNLM"/>
    </source>
</evidence>
<dbReference type="Proteomes" id="UP000195766">
    <property type="component" value="Unassembled WGS sequence"/>
</dbReference>
<feature type="transmembrane region" description="Helical" evidence="1">
    <location>
        <begin position="100"/>
        <end position="118"/>
    </location>
</feature>
<dbReference type="GO" id="GO:0015097">
    <property type="term" value="F:mercury ion transmembrane transporter activity"/>
    <property type="evidence" value="ECO:0007669"/>
    <property type="project" value="InterPro"/>
</dbReference>
<evidence type="ECO:0000313" key="2">
    <source>
        <dbReference type="EMBL" id="SJM57713.1"/>
    </source>
</evidence>